<dbReference type="EMBL" id="BOPZ01000007">
    <property type="protein sequence ID" value="GIM28538.1"/>
    <property type="molecule type" value="Genomic_DNA"/>
</dbReference>
<evidence type="ECO:0000259" key="1">
    <source>
        <dbReference type="Pfam" id="PF00561"/>
    </source>
</evidence>
<feature type="domain" description="AB hydrolase-1" evidence="1">
    <location>
        <begin position="84"/>
        <end position="196"/>
    </location>
</feature>
<dbReference type="InterPro" id="IPR029058">
    <property type="entry name" value="AB_hydrolase_fold"/>
</dbReference>
<dbReference type="Proteomes" id="UP000679179">
    <property type="component" value="Unassembled WGS sequence"/>
</dbReference>
<reference evidence="2" key="1">
    <citation type="submission" date="2021-03" db="EMBL/GenBank/DDBJ databases">
        <title>Taxonomic study of Clostridium polyendosporum from meadow-gley soil under rice.</title>
        <authorList>
            <person name="Kobayashi H."/>
            <person name="Tanizawa Y."/>
            <person name="Yagura M."/>
        </authorList>
    </citation>
    <scope>NUCLEOTIDE SEQUENCE</scope>
    <source>
        <strain evidence="2">JCM 30710</strain>
    </source>
</reference>
<dbReference type="Pfam" id="PF00561">
    <property type="entry name" value="Abhydrolase_1"/>
    <property type="match status" value="1"/>
</dbReference>
<dbReference type="PANTHER" id="PTHR43358:SF5">
    <property type="entry name" value="EXPORTED PROTEIN"/>
    <property type="match status" value="1"/>
</dbReference>
<dbReference type="PANTHER" id="PTHR43358">
    <property type="entry name" value="ALPHA/BETA-HYDROLASE"/>
    <property type="match status" value="1"/>
</dbReference>
<organism evidence="2 3">
    <name type="scientific">Clostridium polyendosporum</name>
    <dbReference type="NCBI Taxonomy" id="69208"/>
    <lineage>
        <taxon>Bacteria</taxon>
        <taxon>Bacillati</taxon>
        <taxon>Bacillota</taxon>
        <taxon>Clostridia</taxon>
        <taxon>Eubacteriales</taxon>
        <taxon>Clostridiaceae</taxon>
        <taxon>Clostridium</taxon>
    </lineage>
</organism>
<sequence>MTFILLAVVLLIGLIYISDYFYKKVIKRRLINEDTTFKEYVNKKLIDEEFYYSLTREDLYITSKDGLNLKGTFIEAQKTSNKYVVLVHGISIGPVGSLKYLDAFYSLDFNILIIHQRRHGKSEGRHSTYGYHEKQDLFLWVSYLRKIFGNDIIIGLHGESMGAATVLQYTELDQNISFIIADCGFSDLSELLKFQINYSYPNILRPLLNILINLINIRAIKRAKFNFRDTSPIKAVENSEIPTLFIHGKNDSLVPWFMSEKMYQVKTKGIKELYFVEEAAHAEAIKKDKKTYDKKITDFINKVLSTREC</sequence>
<proteinExistence type="predicted"/>
<dbReference type="AlphaFoldDB" id="A0A919S0U3"/>
<evidence type="ECO:0000313" key="2">
    <source>
        <dbReference type="EMBL" id="GIM28538.1"/>
    </source>
</evidence>
<evidence type="ECO:0000313" key="3">
    <source>
        <dbReference type="Proteomes" id="UP000679179"/>
    </source>
</evidence>
<name>A0A919S0U3_9CLOT</name>
<dbReference type="RefSeq" id="WP_212903263.1">
    <property type="nucleotide sequence ID" value="NZ_BOPZ01000007.1"/>
</dbReference>
<dbReference type="SUPFAM" id="SSF53474">
    <property type="entry name" value="alpha/beta-Hydrolases"/>
    <property type="match status" value="1"/>
</dbReference>
<dbReference type="InterPro" id="IPR052920">
    <property type="entry name" value="DNA-binding_regulatory"/>
</dbReference>
<comment type="caution">
    <text evidence="2">The sequence shown here is derived from an EMBL/GenBank/DDBJ whole genome shotgun (WGS) entry which is preliminary data.</text>
</comment>
<dbReference type="Gene3D" id="3.40.50.1820">
    <property type="entry name" value="alpha/beta hydrolase"/>
    <property type="match status" value="1"/>
</dbReference>
<dbReference type="InterPro" id="IPR000073">
    <property type="entry name" value="AB_hydrolase_1"/>
</dbReference>
<accession>A0A919S0U3</accession>
<protein>
    <recommendedName>
        <fullName evidence="1">AB hydrolase-1 domain-containing protein</fullName>
    </recommendedName>
</protein>
<gene>
    <name evidence="2" type="ORF">CPJCM30710_12040</name>
</gene>
<keyword evidence="3" id="KW-1185">Reference proteome</keyword>